<reference evidence="1" key="2">
    <citation type="submission" date="2021-01" db="EMBL/GenBank/DDBJ databases">
        <authorList>
            <person name="Schikora-Tamarit M.A."/>
        </authorList>
    </citation>
    <scope>NUCLEOTIDE SEQUENCE</scope>
    <source>
        <strain evidence="1">CBS2887</strain>
    </source>
</reference>
<evidence type="ECO:0000313" key="2">
    <source>
        <dbReference type="Proteomes" id="UP000774326"/>
    </source>
</evidence>
<keyword evidence="2" id="KW-1185">Reference proteome</keyword>
<sequence length="76" mass="8474">MVGQEFRVYSLAELIEFCSDVWNIRSLMASSNKAIVYLLSQTCDTLSPRVRYGVLIMVASVVEGSLEAMICELVHS</sequence>
<organism evidence="1 2">
    <name type="scientific">Wickerhamomyces pijperi</name>
    <name type="common">Yeast</name>
    <name type="synonym">Pichia pijperi</name>
    <dbReference type="NCBI Taxonomy" id="599730"/>
    <lineage>
        <taxon>Eukaryota</taxon>
        <taxon>Fungi</taxon>
        <taxon>Dikarya</taxon>
        <taxon>Ascomycota</taxon>
        <taxon>Saccharomycotina</taxon>
        <taxon>Saccharomycetes</taxon>
        <taxon>Phaffomycetales</taxon>
        <taxon>Wickerhamomycetaceae</taxon>
        <taxon>Wickerhamomyces</taxon>
    </lineage>
</organism>
<gene>
    <name evidence="1" type="ORF">WICPIJ_007126</name>
</gene>
<dbReference type="EMBL" id="JAEUBG010004163">
    <property type="protein sequence ID" value="KAH3681906.1"/>
    <property type="molecule type" value="Genomic_DNA"/>
</dbReference>
<reference evidence="1" key="1">
    <citation type="journal article" date="2021" name="Open Biol.">
        <title>Shared evolutionary footprints suggest mitochondrial oxidative damage underlies multiple complex I losses in fungi.</title>
        <authorList>
            <person name="Schikora-Tamarit M.A."/>
            <person name="Marcet-Houben M."/>
            <person name="Nosek J."/>
            <person name="Gabaldon T."/>
        </authorList>
    </citation>
    <scope>NUCLEOTIDE SEQUENCE</scope>
    <source>
        <strain evidence="1">CBS2887</strain>
    </source>
</reference>
<accession>A0A9P8TKR0</accession>
<dbReference type="Proteomes" id="UP000774326">
    <property type="component" value="Unassembled WGS sequence"/>
</dbReference>
<protein>
    <submittedName>
        <fullName evidence="1">Uncharacterized protein</fullName>
    </submittedName>
</protein>
<dbReference type="AlphaFoldDB" id="A0A9P8TKR0"/>
<comment type="caution">
    <text evidence="1">The sequence shown here is derived from an EMBL/GenBank/DDBJ whole genome shotgun (WGS) entry which is preliminary data.</text>
</comment>
<proteinExistence type="predicted"/>
<evidence type="ECO:0000313" key="1">
    <source>
        <dbReference type="EMBL" id="KAH3681906.1"/>
    </source>
</evidence>
<name>A0A9P8TKR0_WICPI</name>